<feature type="transmembrane region" description="Helical" evidence="2">
    <location>
        <begin position="209"/>
        <end position="232"/>
    </location>
</feature>
<dbReference type="SUPFAM" id="SSF103473">
    <property type="entry name" value="MFS general substrate transporter"/>
    <property type="match status" value="1"/>
</dbReference>
<dbReference type="OMA" id="DHASCCG"/>
<evidence type="ECO:0000256" key="1">
    <source>
        <dbReference type="SAM" id="MobiDB-lite"/>
    </source>
</evidence>
<keyword evidence="2" id="KW-0472">Membrane</keyword>
<evidence type="ECO:0000256" key="2">
    <source>
        <dbReference type="SAM" id="Phobius"/>
    </source>
</evidence>
<feature type="transmembrane region" description="Helical" evidence="2">
    <location>
        <begin position="278"/>
        <end position="297"/>
    </location>
</feature>
<keyword evidence="2" id="KW-0812">Transmembrane</keyword>
<dbReference type="WBParaSite" id="MhA1_Contig1500.frz3.gene9">
    <property type="protein sequence ID" value="MhA1_Contig1500.frz3.gene9"/>
    <property type="gene ID" value="MhA1_Contig1500.frz3.gene9"/>
</dbReference>
<sequence length="506" mass="56402">MGPKMADEERIKFQLEKEDLNERNGEGEETPIVVNFEGGGGEGSEDDEEEDRDYRNISNSSIEAPSNVDCYPSALNTLVGDNEANNRHHCQFGNYTRYLVMCITTLCLSMSMANSLALNFTVICMHKEDNKPNNLTTIDSTKKVSRPMFNSAEQALLFSSVPVGTLLGTLPITPLTSRFGMRKTFVFYGLISSFATLFTPLAVKLDFGFLLIMRVLQAMLTALAFGAFFTFYRDSPRIHRNVSRKELCKIEKGKPPSEAGPVAKSGEIPYAAMFRDPAVWAIFFCSMGSTFGFHIFMQYGPVYLNQIIKFDVQRTGFAMALPCILSVLVKLVVGSVSDRANCLSERSRVLLFASLSQFLVAICFCTLALLPQDSPPLLVQCFFTTVPVVCGLNCAGVGKSTQLISRQFAHVVTSFSVFACSSIIILIPILVSFLAPDNRPEQVKSSNTFRKIIFLLIFKWTRIFLIVAVVVVFCVLFFDCTAEASPRPWTFTKKNKKYQNTKINNK</sequence>
<dbReference type="Gene3D" id="1.20.1250.20">
    <property type="entry name" value="MFS general substrate transporter like domains"/>
    <property type="match status" value="2"/>
</dbReference>
<dbReference type="GO" id="GO:0016020">
    <property type="term" value="C:membrane"/>
    <property type="evidence" value="ECO:0007669"/>
    <property type="project" value="TreeGrafter"/>
</dbReference>
<keyword evidence="3" id="KW-1185">Reference proteome</keyword>
<protein>
    <submittedName>
        <fullName evidence="4">MFS domain-containing protein</fullName>
    </submittedName>
</protein>
<dbReference type="GO" id="GO:0022857">
    <property type="term" value="F:transmembrane transporter activity"/>
    <property type="evidence" value="ECO:0007669"/>
    <property type="project" value="InterPro"/>
</dbReference>
<feature type="compositionally biased region" description="Basic and acidic residues" evidence="1">
    <location>
        <begin position="1"/>
        <end position="26"/>
    </location>
</feature>
<dbReference type="Proteomes" id="UP000095281">
    <property type="component" value="Unplaced"/>
</dbReference>
<name>A0A1I8B6X9_MELHA</name>
<feature type="transmembrane region" description="Helical" evidence="2">
    <location>
        <begin position="453"/>
        <end position="478"/>
    </location>
</feature>
<dbReference type="AlphaFoldDB" id="A0A1I8B6X9"/>
<keyword evidence="2" id="KW-1133">Transmembrane helix</keyword>
<proteinExistence type="predicted"/>
<feature type="transmembrane region" description="Helical" evidence="2">
    <location>
        <begin position="155"/>
        <end position="173"/>
    </location>
</feature>
<dbReference type="InterPro" id="IPR011701">
    <property type="entry name" value="MFS"/>
</dbReference>
<feature type="transmembrane region" description="Helical" evidence="2">
    <location>
        <begin position="98"/>
        <end position="123"/>
    </location>
</feature>
<dbReference type="PANTHER" id="PTHR45757:SF11">
    <property type="entry name" value="MAJOR FACILITATOR SUPERFAMILY (MFS) PROFILE DOMAIN-CONTAINING PROTEIN"/>
    <property type="match status" value="1"/>
</dbReference>
<dbReference type="Pfam" id="PF07690">
    <property type="entry name" value="MFS_1"/>
    <property type="match status" value="1"/>
</dbReference>
<organism evidence="3 4">
    <name type="scientific">Meloidogyne hapla</name>
    <name type="common">Root-knot nematode worm</name>
    <dbReference type="NCBI Taxonomy" id="6305"/>
    <lineage>
        <taxon>Eukaryota</taxon>
        <taxon>Metazoa</taxon>
        <taxon>Ecdysozoa</taxon>
        <taxon>Nematoda</taxon>
        <taxon>Chromadorea</taxon>
        <taxon>Rhabditida</taxon>
        <taxon>Tylenchina</taxon>
        <taxon>Tylenchomorpha</taxon>
        <taxon>Tylenchoidea</taxon>
        <taxon>Meloidogynidae</taxon>
        <taxon>Meloidogyninae</taxon>
        <taxon>Meloidogyne</taxon>
    </lineage>
</organism>
<feature type="transmembrane region" description="Helical" evidence="2">
    <location>
        <begin position="377"/>
        <end position="396"/>
    </location>
</feature>
<feature type="transmembrane region" description="Helical" evidence="2">
    <location>
        <begin position="317"/>
        <end position="337"/>
    </location>
</feature>
<feature type="transmembrane region" description="Helical" evidence="2">
    <location>
        <begin position="349"/>
        <end position="371"/>
    </location>
</feature>
<dbReference type="InterPro" id="IPR036259">
    <property type="entry name" value="MFS_trans_sf"/>
</dbReference>
<reference evidence="4" key="1">
    <citation type="submission" date="2016-11" db="UniProtKB">
        <authorList>
            <consortium name="WormBaseParasite"/>
        </authorList>
    </citation>
    <scope>IDENTIFICATION</scope>
</reference>
<evidence type="ECO:0000313" key="3">
    <source>
        <dbReference type="Proteomes" id="UP000095281"/>
    </source>
</evidence>
<feature type="transmembrane region" description="Helical" evidence="2">
    <location>
        <begin position="408"/>
        <end position="433"/>
    </location>
</feature>
<dbReference type="PANTHER" id="PTHR45757">
    <property type="entry name" value="PROTEIN CBG23364-RELATED"/>
    <property type="match status" value="1"/>
</dbReference>
<evidence type="ECO:0000313" key="4">
    <source>
        <dbReference type="WBParaSite" id="MhA1_Contig1500.frz3.gene9"/>
    </source>
</evidence>
<feature type="region of interest" description="Disordered" evidence="1">
    <location>
        <begin position="1"/>
        <end position="54"/>
    </location>
</feature>
<feature type="transmembrane region" description="Helical" evidence="2">
    <location>
        <begin position="185"/>
        <end position="203"/>
    </location>
</feature>
<accession>A0A1I8B6X9</accession>